<feature type="compositionally biased region" description="Polar residues" evidence="7">
    <location>
        <begin position="569"/>
        <end position="580"/>
    </location>
</feature>
<keyword evidence="4 6" id="KW-0067">ATP-binding</keyword>
<dbReference type="PROSITE" id="PS00107">
    <property type="entry name" value="PROTEIN_KINASE_ATP"/>
    <property type="match status" value="1"/>
</dbReference>
<feature type="region of interest" description="Disordered" evidence="7">
    <location>
        <begin position="569"/>
        <end position="589"/>
    </location>
</feature>
<dbReference type="InterPro" id="IPR050339">
    <property type="entry name" value="CC_SR_Kinase"/>
</dbReference>
<reference evidence="9" key="1">
    <citation type="journal article" date="2022" name="DNA Res.">
        <title>Genome analysis of five recently described species of the CUG-Ser clade uncovers Candida theae as a new hybrid lineage with pathogenic potential in the Candida parapsilosis species complex.</title>
        <authorList>
            <person name="Mixao V."/>
            <person name="Del Olmo V."/>
            <person name="Hegedusova E."/>
            <person name="Saus E."/>
            <person name="Pryszcz L."/>
            <person name="Cillingova A."/>
            <person name="Nosek J."/>
            <person name="Gabaldon T."/>
        </authorList>
    </citation>
    <scope>NUCLEOTIDE SEQUENCE</scope>
    <source>
        <strain evidence="9">CBS 10844</strain>
    </source>
</reference>
<comment type="similarity">
    <text evidence="5">Belongs to the protein kinase superfamily. Ser/Thr protein kinase family. GCN2 subfamily.</text>
</comment>
<proteinExistence type="inferred from homology"/>
<evidence type="ECO:0000313" key="10">
    <source>
        <dbReference type="Proteomes" id="UP001202479"/>
    </source>
</evidence>
<feature type="compositionally biased region" description="Low complexity" evidence="7">
    <location>
        <begin position="91"/>
        <end position="114"/>
    </location>
</feature>
<dbReference type="PROSITE" id="PS50011">
    <property type="entry name" value="PROTEIN_KINASE_DOM"/>
    <property type="match status" value="1"/>
</dbReference>
<dbReference type="Proteomes" id="UP001202479">
    <property type="component" value="Unassembled WGS sequence"/>
</dbReference>
<sequence length="1097" mass="123690">MKNFRSFTGDRQPRPGYAGGNENQTRAIDTPKCKRGKGSHTDQATSSPRRHNQPISEKKLHSQQAPYLQQLEYYTNHHFSRSFNSLILDDNNQPNELNNNNNNKKSINKSPPFNVKKDLNNDNIDTFLDETDASNDTDVDDDDDDNDDNDDDDDFDDYNDDNDYNENDEDVLKVKKQETILREDLPHEKTKSLYNSTTSSTRHRQRPSLDVDSSSSTIRLPSNSQSSIKRSSKFLNLSIESSLRTIDGDKMPDEIDNINLNEIDVQEMIDYSSPVVHVSKKTPASVNVGQFKRPHKLVSQSPSPSPHKSRSSPSQTTLYSPSNLGHRMSRKSFKFYQGNDSIRSPYKYPEVPSNGFGSRMFGQANKLRKTHIPDSEGTGFNRSHNEEYSDVVMAEKEYDNIDVDVDVDIESPSKNRKLSTLGESLTKLYNGSSPSLNTRSNNGGLQRPSASAPVNASETPFDDKENSASYKSVRPLQTAFTSSGLMKKSSAFSKISDRMLPPDTPMKRNPLTMINTNKPLHPHFDESFGKIVSHAPEHNETDHSIELGRDVPIVEYDDTSVSNSSIQNHSYFKQAPTPTESKGDSKGSAHHDVEVIFTSSFELDGDEPLIPETPTKQPFSIMQQSSLSSAKVGGKPNWKINILNGNKFLLKKGDHGPSTPIDSVFERDMDLDANHPPQATQLATLNEDDQISFFHRQQQVYPNKIDEHLVNKFGMRNLKYIGQGEFSIAFECIFNEEKFAIKRTKKPVIGKLEKKAILREIDALRSLNAIKESDTENMKEEEEGKEYLVYFIEAWDFNDYYYIMTEFCEGGNLFDFLEENKHYKIDEFRIWKIMIELLNGLKFIHSRNYLHLDLKPSNIFITFEGNLKIGDFGLATKLPITEKDFDLEGDRNYIAPELINDKIYTPFADIFSLGLIILEIAANIILPDNGTPWRKLRSGDLSDAGQLSSDNISMFLQHKPEMSSSLSTNFSSSGNSLSLNPPVKTKTATMTSSTSTTTTTTAAALASASTQEISDSSSKLKIRELVPPWAPMFLVDGDLKVLDRLVNRMLKPKPFDRPSASCILEMEECMIVESRRKCGATIFEGEFGSPPDDEQQF</sequence>
<dbReference type="GO" id="GO:0004713">
    <property type="term" value="F:protein tyrosine kinase activity"/>
    <property type="evidence" value="ECO:0007669"/>
    <property type="project" value="TreeGrafter"/>
</dbReference>
<dbReference type="GO" id="GO:0005634">
    <property type="term" value="C:nucleus"/>
    <property type="evidence" value="ECO:0007669"/>
    <property type="project" value="TreeGrafter"/>
</dbReference>
<dbReference type="InterPro" id="IPR008271">
    <property type="entry name" value="Ser/Thr_kinase_AS"/>
</dbReference>
<evidence type="ECO:0000313" key="9">
    <source>
        <dbReference type="EMBL" id="KAI3402456.2"/>
    </source>
</evidence>
<gene>
    <name evidence="9" type="ORF">KGF56_004753</name>
</gene>
<dbReference type="PROSITE" id="PS00108">
    <property type="entry name" value="PROTEIN_KINASE_ST"/>
    <property type="match status" value="1"/>
</dbReference>
<dbReference type="Gene3D" id="3.30.200.20">
    <property type="entry name" value="Phosphorylase Kinase, domain 1"/>
    <property type="match status" value="1"/>
</dbReference>
<keyword evidence="1" id="KW-0808">Transferase</keyword>
<keyword evidence="3" id="KW-0418">Kinase</keyword>
<evidence type="ECO:0000256" key="6">
    <source>
        <dbReference type="PROSITE-ProRule" id="PRU10141"/>
    </source>
</evidence>
<feature type="compositionally biased region" description="Polar residues" evidence="7">
    <location>
        <begin position="428"/>
        <end position="458"/>
    </location>
</feature>
<dbReference type="InterPro" id="IPR011009">
    <property type="entry name" value="Kinase-like_dom_sf"/>
</dbReference>
<feature type="compositionally biased region" description="Basic and acidic residues" evidence="7">
    <location>
        <begin position="170"/>
        <end position="191"/>
    </location>
</feature>
<evidence type="ECO:0000256" key="3">
    <source>
        <dbReference type="ARBA" id="ARBA00022777"/>
    </source>
</evidence>
<dbReference type="GeneID" id="73382366"/>
<dbReference type="PANTHER" id="PTHR11042">
    <property type="entry name" value="EUKARYOTIC TRANSLATION INITIATION FACTOR 2-ALPHA KINASE EIF2-ALPHA KINASE -RELATED"/>
    <property type="match status" value="1"/>
</dbReference>
<feature type="region of interest" description="Disordered" evidence="7">
    <location>
        <begin position="428"/>
        <end position="470"/>
    </location>
</feature>
<dbReference type="RefSeq" id="XP_049178205.1">
    <property type="nucleotide sequence ID" value="XM_049326224.1"/>
</dbReference>
<dbReference type="EMBL" id="JAHUZD010000146">
    <property type="protein sequence ID" value="KAI3402456.2"/>
    <property type="molecule type" value="Genomic_DNA"/>
</dbReference>
<feature type="binding site" evidence="6">
    <location>
        <position position="751"/>
    </location>
    <ligand>
        <name>ATP</name>
        <dbReference type="ChEBI" id="CHEBI:30616"/>
    </ligand>
</feature>
<dbReference type="GO" id="GO:0030447">
    <property type="term" value="P:filamentous growth"/>
    <property type="evidence" value="ECO:0007669"/>
    <property type="project" value="UniProtKB-ARBA"/>
</dbReference>
<comment type="caution">
    <text evidence="9">The sequence shown here is derived from an EMBL/GenBank/DDBJ whole genome shotgun (WGS) entry which is preliminary data.</text>
</comment>
<dbReference type="Pfam" id="PF00069">
    <property type="entry name" value="Pkinase"/>
    <property type="match status" value="1"/>
</dbReference>
<feature type="compositionally biased region" description="Acidic residues" evidence="7">
    <location>
        <begin position="127"/>
        <end position="169"/>
    </location>
</feature>
<evidence type="ECO:0000256" key="1">
    <source>
        <dbReference type="ARBA" id="ARBA00022679"/>
    </source>
</evidence>
<keyword evidence="10" id="KW-1185">Reference proteome</keyword>
<dbReference type="AlphaFoldDB" id="A0AAI9STP5"/>
<dbReference type="InterPro" id="IPR017441">
    <property type="entry name" value="Protein_kinase_ATP_BS"/>
</dbReference>
<feature type="region of interest" description="Disordered" evidence="7">
    <location>
        <begin position="286"/>
        <end position="325"/>
    </location>
</feature>
<dbReference type="PANTHER" id="PTHR11042:SF196">
    <property type="entry name" value="MITOSIS INHIBITOR PROTEIN KINASE SWE1"/>
    <property type="match status" value="1"/>
</dbReference>
<feature type="region of interest" description="Disordered" evidence="7">
    <location>
        <begin position="1"/>
        <end position="64"/>
    </location>
</feature>
<feature type="compositionally biased region" description="Polar residues" evidence="7">
    <location>
        <begin position="211"/>
        <end position="221"/>
    </location>
</feature>
<dbReference type="GO" id="GO:0005737">
    <property type="term" value="C:cytoplasm"/>
    <property type="evidence" value="ECO:0007669"/>
    <property type="project" value="TreeGrafter"/>
</dbReference>
<dbReference type="GO" id="GO:0005524">
    <property type="term" value="F:ATP binding"/>
    <property type="evidence" value="ECO:0007669"/>
    <property type="project" value="UniProtKB-UniRule"/>
</dbReference>
<keyword evidence="2 6" id="KW-0547">Nucleotide-binding</keyword>
<dbReference type="SUPFAM" id="SSF56112">
    <property type="entry name" value="Protein kinase-like (PK-like)"/>
    <property type="match status" value="1"/>
</dbReference>
<dbReference type="Gene3D" id="1.10.510.10">
    <property type="entry name" value="Transferase(Phosphotransferase) domain 1"/>
    <property type="match status" value="1"/>
</dbReference>
<organism evidence="9 10">
    <name type="scientific">Candida oxycetoniae</name>
    <dbReference type="NCBI Taxonomy" id="497107"/>
    <lineage>
        <taxon>Eukaryota</taxon>
        <taxon>Fungi</taxon>
        <taxon>Dikarya</taxon>
        <taxon>Ascomycota</taxon>
        <taxon>Saccharomycotina</taxon>
        <taxon>Pichiomycetes</taxon>
        <taxon>Debaryomycetaceae</taxon>
        <taxon>Candida/Lodderomyces clade</taxon>
        <taxon>Candida</taxon>
    </lineage>
</organism>
<dbReference type="InterPro" id="IPR000719">
    <property type="entry name" value="Prot_kinase_dom"/>
</dbReference>
<evidence type="ECO:0000259" key="8">
    <source>
        <dbReference type="PROSITE" id="PS50011"/>
    </source>
</evidence>
<evidence type="ECO:0000256" key="4">
    <source>
        <dbReference type="ARBA" id="ARBA00022840"/>
    </source>
</evidence>
<evidence type="ECO:0000256" key="2">
    <source>
        <dbReference type="ARBA" id="ARBA00022741"/>
    </source>
</evidence>
<name>A0AAI9STP5_9ASCO</name>
<feature type="region of interest" description="Disordered" evidence="7">
    <location>
        <begin position="970"/>
        <end position="997"/>
    </location>
</feature>
<evidence type="ECO:0000256" key="5">
    <source>
        <dbReference type="ARBA" id="ARBA00037982"/>
    </source>
</evidence>
<dbReference type="SMART" id="SM00220">
    <property type="entry name" value="S_TKc"/>
    <property type="match status" value="1"/>
</dbReference>
<feature type="domain" description="Protein kinase" evidence="8">
    <location>
        <begin position="715"/>
        <end position="1070"/>
    </location>
</feature>
<feature type="region of interest" description="Disordered" evidence="7">
    <location>
        <begin position="86"/>
        <end position="230"/>
    </location>
</feature>
<protein>
    <submittedName>
        <fullName evidence="9">SWE1</fullName>
    </submittedName>
</protein>
<evidence type="ECO:0000256" key="7">
    <source>
        <dbReference type="SAM" id="MobiDB-lite"/>
    </source>
</evidence>
<accession>A0AAI9STP5</accession>
<dbReference type="GO" id="GO:0110031">
    <property type="term" value="P:negative regulation of G2/MI transition of meiotic cell cycle"/>
    <property type="evidence" value="ECO:0007669"/>
    <property type="project" value="TreeGrafter"/>
</dbReference>